<evidence type="ECO:0000313" key="2">
    <source>
        <dbReference type="EMBL" id="KAJ7765483.1"/>
    </source>
</evidence>
<accession>A0AAD7JIG9</accession>
<dbReference type="SUPFAM" id="SSF52047">
    <property type="entry name" value="RNI-like"/>
    <property type="match status" value="1"/>
</dbReference>
<evidence type="ECO:0000313" key="3">
    <source>
        <dbReference type="Proteomes" id="UP001215280"/>
    </source>
</evidence>
<dbReference type="EMBL" id="JARJLG010000035">
    <property type="protein sequence ID" value="KAJ7765483.1"/>
    <property type="molecule type" value="Genomic_DNA"/>
</dbReference>
<feature type="signal peptide" evidence="1">
    <location>
        <begin position="1"/>
        <end position="20"/>
    </location>
</feature>
<organism evidence="2 3">
    <name type="scientific">Mycena maculata</name>
    <dbReference type="NCBI Taxonomy" id="230809"/>
    <lineage>
        <taxon>Eukaryota</taxon>
        <taxon>Fungi</taxon>
        <taxon>Dikarya</taxon>
        <taxon>Basidiomycota</taxon>
        <taxon>Agaricomycotina</taxon>
        <taxon>Agaricomycetes</taxon>
        <taxon>Agaricomycetidae</taxon>
        <taxon>Agaricales</taxon>
        <taxon>Marasmiineae</taxon>
        <taxon>Mycenaceae</taxon>
        <taxon>Mycena</taxon>
    </lineage>
</organism>
<dbReference type="AlphaFoldDB" id="A0AAD7JIG9"/>
<gene>
    <name evidence="2" type="ORF">DFH07DRAFT_810738</name>
</gene>
<evidence type="ECO:0000256" key="1">
    <source>
        <dbReference type="SAM" id="SignalP"/>
    </source>
</evidence>
<dbReference type="Proteomes" id="UP001215280">
    <property type="component" value="Unassembled WGS sequence"/>
</dbReference>
<proteinExistence type="predicted"/>
<dbReference type="Gene3D" id="3.80.10.10">
    <property type="entry name" value="Ribonuclease Inhibitor"/>
    <property type="match status" value="1"/>
</dbReference>
<comment type="caution">
    <text evidence="2">The sequence shown here is derived from an EMBL/GenBank/DDBJ whole genome shotgun (WGS) entry which is preliminary data.</text>
</comment>
<keyword evidence="1" id="KW-0732">Signal</keyword>
<reference evidence="2" key="1">
    <citation type="submission" date="2023-03" db="EMBL/GenBank/DDBJ databases">
        <title>Massive genome expansion in bonnet fungi (Mycena s.s.) driven by repeated elements and novel gene families across ecological guilds.</title>
        <authorList>
            <consortium name="Lawrence Berkeley National Laboratory"/>
            <person name="Harder C.B."/>
            <person name="Miyauchi S."/>
            <person name="Viragh M."/>
            <person name="Kuo A."/>
            <person name="Thoen E."/>
            <person name="Andreopoulos B."/>
            <person name="Lu D."/>
            <person name="Skrede I."/>
            <person name="Drula E."/>
            <person name="Henrissat B."/>
            <person name="Morin E."/>
            <person name="Kohler A."/>
            <person name="Barry K."/>
            <person name="LaButti K."/>
            <person name="Morin E."/>
            <person name="Salamov A."/>
            <person name="Lipzen A."/>
            <person name="Mereny Z."/>
            <person name="Hegedus B."/>
            <person name="Baldrian P."/>
            <person name="Stursova M."/>
            <person name="Weitz H."/>
            <person name="Taylor A."/>
            <person name="Grigoriev I.V."/>
            <person name="Nagy L.G."/>
            <person name="Martin F."/>
            <person name="Kauserud H."/>
        </authorList>
    </citation>
    <scope>NUCLEOTIDE SEQUENCE</scope>
    <source>
        <strain evidence="2">CBHHK188m</strain>
    </source>
</reference>
<name>A0AAD7JIG9_9AGAR</name>
<sequence>MTTLLRVTRLVLIWIEPVLYRVIMIDSRAGDDAIRRAVSDKPASFFRENVRHISFCFPSRLSEEEVQAFLRLCPNLVSFAAFGVRASGLPLVLQEMSQLRKWTGNLQDHFAGSGTIDLRHTFVRRLTHMDLIDLSASDSSLILGLATLAALTHLAVNSNVSVDAVWCVLEQCTQLQVLVHFWPEHSDKSRIAHEIGSGPPAEDVRFVVGFHRVDRLHDWRVAARGETGFWTAADTFITRKRRGEFDGVSVIL</sequence>
<protein>
    <submittedName>
        <fullName evidence="2">Uncharacterized protein</fullName>
    </submittedName>
</protein>
<keyword evidence="3" id="KW-1185">Reference proteome</keyword>
<feature type="chain" id="PRO_5042130818" evidence="1">
    <location>
        <begin position="21"/>
        <end position="252"/>
    </location>
</feature>
<dbReference type="InterPro" id="IPR032675">
    <property type="entry name" value="LRR_dom_sf"/>
</dbReference>